<dbReference type="PROSITE" id="PS50005">
    <property type="entry name" value="TPR"/>
    <property type="match status" value="2"/>
</dbReference>
<dbReference type="Gene3D" id="1.10.10.10">
    <property type="entry name" value="Winged helix-like DNA-binding domain superfamily/Winged helix DNA-binding domain"/>
    <property type="match status" value="1"/>
</dbReference>
<dbReference type="GO" id="GO:0003677">
    <property type="term" value="F:DNA binding"/>
    <property type="evidence" value="ECO:0007669"/>
    <property type="project" value="InterPro"/>
</dbReference>
<evidence type="ECO:0000256" key="1">
    <source>
        <dbReference type="ARBA" id="ARBA00022741"/>
    </source>
</evidence>
<evidence type="ECO:0000256" key="2">
    <source>
        <dbReference type="ARBA" id="ARBA00022840"/>
    </source>
</evidence>
<dbReference type="PANTHER" id="PTHR16305">
    <property type="entry name" value="TESTICULAR SOLUBLE ADENYLYL CYCLASE"/>
    <property type="match status" value="1"/>
</dbReference>
<evidence type="ECO:0000259" key="4">
    <source>
        <dbReference type="SMART" id="SM01043"/>
    </source>
</evidence>
<gene>
    <name evidence="5" type="ORF">OSCT_1055</name>
</gene>
<reference evidence="5 6" key="1">
    <citation type="journal article" date="2011" name="J. Bacteriol.">
        <title>Draft genome sequence of the anoxygenic filamentous phototrophic bacterium Oscillochloris trichoides subsp. DG-6.</title>
        <authorList>
            <person name="Kuznetsov B.B."/>
            <person name="Ivanovsky R.N."/>
            <person name="Keppen O.I."/>
            <person name="Sukhacheva M.V."/>
            <person name="Bumazhkin B.K."/>
            <person name="Patutina E.O."/>
            <person name="Beletsky A.V."/>
            <person name="Mardanov A.V."/>
            <person name="Baslerov R.V."/>
            <person name="Panteleeva A.N."/>
            <person name="Kolganova T.V."/>
            <person name="Ravin N.V."/>
            <person name="Skryabin K.G."/>
        </authorList>
    </citation>
    <scope>NUCLEOTIDE SEQUENCE [LARGE SCALE GENOMIC DNA]</scope>
    <source>
        <strain evidence="5 6">DG-6</strain>
    </source>
</reference>
<dbReference type="AlphaFoldDB" id="E1ICK4"/>
<proteinExistence type="predicted"/>
<sequence>MLSILLLGSPRILRDGVPVEIARRRPRYLIYYLAAQPGPVGREQILAIFWPDHERGAAQQLLRTSLHAARKALGDTLITTDDQLSLRADVHVDLRLLATAVQGDAVAALAAALAAYQGDLLAGVQVEDSPAFEEWLLAERERVRLLVLRGLGRLARLYEARGEYAAALAALLQALDLDPLQEDLQRAAMRLHYVLGDRVAAIRRYEELRDLLDAEMGVPPMAETRALYDAVITDSLQIDPPPLPSRPLLATPPPPATLPFAGRGTELALLETALAAGHLALIEGEPGIGKTRLAHECAQRRGGLVLLAEAHELEQSLPYHPLATALRTLLAHPDWPVLHARINLDPLWWHEVARLLPELHPQTAPLAPPDEARLWEALARFLGALAQIQPFALVFDDIQWADSSTLGLIGYLLRRSPGPHLALLATSRPAAPRSGVAILAATLLREGRLTRVALSRLTPADTLSIARNLSPVYANLLADWLQRHAEGNPYITNELVDHARHTGLLLANGTLNLTMLAQGVVVPQTVYSLIQNRLLRLSDEARRVLDAAAAVGREFEFEVAARASALSEAAALDALDELCATRLVLPLEDGRFTFDHSLTLEVAEREVAAPRQRLLHRRVGEALEALHRNRLDGVAGLIASHYTRGGAIERAATYALRAGQQAARVAAWAEAAAFYTQALAGTPDAERHPLLLALGEALHNAGEIAAAVEHLRSALATAVSPAEERAARLALARTILAQGRYAEMIELVRPLHDCPLANDAISAEFLWGTALSLEGADLSAAAAHLRRAEAQIGEQVRADPVALAQVRFELGSVLAQQGDLPQAIALYREALAVAEQAGQGAEQWRILAHNNLAYHLHLLGNVEEAEAQIRAGLALAEARGALTLLPYLRSTAGEVALARGHLDMAEEQFRLGLDLAERLDIPERIAGLRANQGLLAIRRAQPQQASVHLRAALSRADDLGIHHLAAQIRVWLAPLTAPDERRTLLAEARASAERAGRSRILAQIEALEERM</sequence>
<evidence type="ECO:0000313" key="5">
    <source>
        <dbReference type="EMBL" id="EFO81091.1"/>
    </source>
</evidence>
<dbReference type="SUPFAM" id="SSF48452">
    <property type="entry name" value="TPR-like"/>
    <property type="match status" value="3"/>
</dbReference>
<dbReference type="Proteomes" id="UP000054010">
    <property type="component" value="Unassembled WGS sequence"/>
</dbReference>
<dbReference type="SUPFAM" id="SSF46894">
    <property type="entry name" value="C-terminal effector domain of the bipartite response regulators"/>
    <property type="match status" value="1"/>
</dbReference>
<dbReference type="GO" id="GO:0005737">
    <property type="term" value="C:cytoplasm"/>
    <property type="evidence" value="ECO:0007669"/>
    <property type="project" value="TreeGrafter"/>
</dbReference>
<dbReference type="eggNOG" id="COG3899">
    <property type="taxonomic scope" value="Bacteria"/>
</dbReference>
<dbReference type="eggNOG" id="COG0457">
    <property type="taxonomic scope" value="Bacteria"/>
</dbReference>
<dbReference type="EMBL" id="ADVR01000027">
    <property type="protein sequence ID" value="EFO81091.1"/>
    <property type="molecule type" value="Genomic_DNA"/>
</dbReference>
<dbReference type="Gene3D" id="3.40.50.300">
    <property type="entry name" value="P-loop containing nucleotide triphosphate hydrolases"/>
    <property type="match status" value="1"/>
</dbReference>
<keyword evidence="2" id="KW-0067">ATP-binding</keyword>
<keyword evidence="6" id="KW-1185">Reference proteome</keyword>
<feature type="repeat" description="TPR" evidence="3">
    <location>
        <begin position="148"/>
        <end position="181"/>
    </location>
</feature>
<evidence type="ECO:0000313" key="6">
    <source>
        <dbReference type="Proteomes" id="UP000054010"/>
    </source>
</evidence>
<dbReference type="Pfam" id="PF13191">
    <property type="entry name" value="AAA_16"/>
    <property type="match status" value="1"/>
</dbReference>
<dbReference type="HOGENOM" id="CLU_004435_1_1_0"/>
<dbReference type="GO" id="GO:0005524">
    <property type="term" value="F:ATP binding"/>
    <property type="evidence" value="ECO:0007669"/>
    <property type="project" value="UniProtKB-KW"/>
</dbReference>
<dbReference type="Gene3D" id="1.25.40.10">
    <property type="entry name" value="Tetratricopeptide repeat domain"/>
    <property type="match status" value="3"/>
</dbReference>
<keyword evidence="3" id="KW-0802">TPR repeat</keyword>
<dbReference type="SUPFAM" id="SSF52540">
    <property type="entry name" value="P-loop containing nucleoside triphosphate hydrolases"/>
    <property type="match status" value="1"/>
</dbReference>
<protein>
    <submittedName>
        <fullName evidence="5">Transcriptional activator domain-containing protein</fullName>
    </submittedName>
</protein>
<dbReference type="InterPro" id="IPR011990">
    <property type="entry name" value="TPR-like_helical_dom_sf"/>
</dbReference>
<dbReference type="InterPro" id="IPR016032">
    <property type="entry name" value="Sig_transdc_resp-reg_C-effctor"/>
</dbReference>
<name>E1ICK4_9CHLR</name>
<dbReference type="SMART" id="SM01043">
    <property type="entry name" value="BTAD"/>
    <property type="match status" value="1"/>
</dbReference>
<dbReference type="GO" id="GO:0004016">
    <property type="term" value="F:adenylate cyclase activity"/>
    <property type="evidence" value="ECO:0007669"/>
    <property type="project" value="TreeGrafter"/>
</dbReference>
<dbReference type="OrthoDB" id="5509004at2"/>
<feature type="repeat" description="TPR" evidence="3">
    <location>
        <begin position="804"/>
        <end position="837"/>
    </location>
</feature>
<dbReference type="InterPro" id="IPR019734">
    <property type="entry name" value="TPR_rpt"/>
</dbReference>
<feature type="domain" description="Bacterial transcriptional activator" evidence="4">
    <location>
        <begin position="92"/>
        <end position="232"/>
    </location>
</feature>
<accession>E1ICK4</accession>
<dbReference type="PANTHER" id="PTHR16305:SF35">
    <property type="entry name" value="TRANSCRIPTIONAL ACTIVATOR DOMAIN"/>
    <property type="match status" value="1"/>
</dbReference>
<dbReference type="Pfam" id="PF03704">
    <property type="entry name" value="BTAD"/>
    <property type="match status" value="1"/>
</dbReference>
<keyword evidence="1" id="KW-0547">Nucleotide-binding</keyword>
<dbReference type="eggNOG" id="COG3629">
    <property type="taxonomic scope" value="Bacteria"/>
</dbReference>
<dbReference type="GO" id="GO:0006355">
    <property type="term" value="P:regulation of DNA-templated transcription"/>
    <property type="evidence" value="ECO:0007669"/>
    <property type="project" value="InterPro"/>
</dbReference>
<dbReference type="Pfam" id="PF13424">
    <property type="entry name" value="TPR_12"/>
    <property type="match status" value="1"/>
</dbReference>
<dbReference type="InterPro" id="IPR041664">
    <property type="entry name" value="AAA_16"/>
</dbReference>
<dbReference type="InterPro" id="IPR036388">
    <property type="entry name" value="WH-like_DNA-bd_sf"/>
</dbReference>
<dbReference type="STRING" id="765420.OSCT_1055"/>
<evidence type="ECO:0000256" key="3">
    <source>
        <dbReference type="PROSITE-ProRule" id="PRU00339"/>
    </source>
</evidence>
<dbReference type="SMART" id="SM00028">
    <property type="entry name" value="TPR"/>
    <property type="match status" value="6"/>
</dbReference>
<dbReference type="InterPro" id="IPR027417">
    <property type="entry name" value="P-loop_NTPase"/>
</dbReference>
<organism evidence="5 6">
    <name type="scientific">Oscillochloris trichoides DG-6</name>
    <dbReference type="NCBI Taxonomy" id="765420"/>
    <lineage>
        <taxon>Bacteria</taxon>
        <taxon>Bacillati</taxon>
        <taxon>Chloroflexota</taxon>
        <taxon>Chloroflexia</taxon>
        <taxon>Chloroflexales</taxon>
        <taxon>Chloroflexineae</taxon>
        <taxon>Oscillochloridaceae</taxon>
        <taxon>Oscillochloris</taxon>
    </lineage>
</organism>
<comment type="caution">
    <text evidence="5">The sequence shown here is derived from an EMBL/GenBank/DDBJ whole genome shotgun (WGS) entry which is preliminary data.</text>
</comment>
<dbReference type="InterPro" id="IPR005158">
    <property type="entry name" value="BTAD"/>
</dbReference>